<accession>E4XFR9</accession>
<dbReference type="SUPFAM" id="SSF53335">
    <property type="entry name" value="S-adenosyl-L-methionine-dependent methyltransferases"/>
    <property type="match status" value="1"/>
</dbReference>
<evidence type="ECO:0000259" key="15">
    <source>
        <dbReference type="PROSITE" id="PS51686"/>
    </source>
</evidence>
<dbReference type="GO" id="GO:0031167">
    <property type="term" value="P:rRNA methylation"/>
    <property type="evidence" value="ECO:0007669"/>
    <property type="project" value="TreeGrafter"/>
</dbReference>
<dbReference type="InterPro" id="IPR049560">
    <property type="entry name" value="MeTrfase_RsmB-F_NOP2_cat"/>
</dbReference>
<evidence type="ECO:0000256" key="6">
    <source>
        <dbReference type="ARBA" id="ARBA00022884"/>
    </source>
</evidence>
<evidence type="ECO:0000256" key="14">
    <source>
        <dbReference type="PROSITE-ProRule" id="PRU01023"/>
    </source>
</evidence>
<organism evidence="16">
    <name type="scientific">Oikopleura dioica</name>
    <name type="common">Tunicate</name>
    <dbReference type="NCBI Taxonomy" id="34765"/>
    <lineage>
        <taxon>Eukaryota</taxon>
        <taxon>Metazoa</taxon>
        <taxon>Chordata</taxon>
        <taxon>Tunicata</taxon>
        <taxon>Appendicularia</taxon>
        <taxon>Copelata</taxon>
        <taxon>Oikopleuridae</taxon>
        <taxon>Oikopleura</taxon>
    </lineage>
</organism>
<comment type="caution">
    <text evidence="14">Lacks conserved residue(s) required for the propagation of feature annotation.</text>
</comment>
<protein>
    <recommendedName>
        <fullName evidence="12">5-cytosine rRNA methyltransferase NSUN4</fullName>
    </recommendedName>
    <alternativeName>
        <fullName evidence="13">5-cytosine tRNA methyltransferase NSUN4</fullName>
    </alternativeName>
    <alternativeName>
        <fullName evidence="9">NOL1/NOP2/Sun domain family member 4</fullName>
    </alternativeName>
</protein>
<evidence type="ECO:0000256" key="7">
    <source>
        <dbReference type="ARBA" id="ARBA00022946"/>
    </source>
</evidence>
<evidence type="ECO:0000256" key="12">
    <source>
        <dbReference type="ARBA" id="ARBA00050027"/>
    </source>
</evidence>
<feature type="domain" description="SAM-dependent MTase RsmB/NOP-type" evidence="15">
    <location>
        <begin position="1"/>
        <end position="195"/>
    </location>
</feature>
<evidence type="ECO:0000256" key="4">
    <source>
        <dbReference type="ARBA" id="ARBA00022679"/>
    </source>
</evidence>
<sequence>MELSSKDNFLDMFGSPGYFAVLVSHMLKKLSFTTNGATPSSHQKLRSRITENAANSEGIRVTGWEAVKFGVAEASTYSKVLLVAPSSDEKVTFMDEKLLKKWTDKVTRQNAKKQLLNLISALSATESGGTVFYVTKSMSPFENDEVVEKALKKSRTEPVAIKISTKLGRATKYGIQILPHEAPFGPLYVSKLKIQE</sequence>
<dbReference type="InterPro" id="IPR001678">
    <property type="entry name" value="MeTrfase_RsmB-F_NOP2_dom"/>
</dbReference>
<evidence type="ECO:0000256" key="8">
    <source>
        <dbReference type="ARBA" id="ARBA00023128"/>
    </source>
</evidence>
<evidence type="ECO:0000313" key="17">
    <source>
        <dbReference type="Proteomes" id="UP000001307"/>
    </source>
</evidence>
<keyword evidence="4 14" id="KW-0808">Transferase</keyword>
<dbReference type="EMBL" id="FN653046">
    <property type="protein sequence ID" value="CBY24458.1"/>
    <property type="molecule type" value="Genomic_DNA"/>
</dbReference>
<evidence type="ECO:0000256" key="1">
    <source>
        <dbReference type="ARBA" id="ARBA00004173"/>
    </source>
</evidence>
<keyword evidence="17" id="KW-1185">Reference proteome</keyword>
<dbReference type="GO" id="GO:0003723">
    <property type="term" value="F:RNA binding"/>
    <property type="evidence" value="ECO:0007669"/>
    <property type="project" value="UniProtKB-UniRule"/>
</dbReference>
<dbReference type="InterPro" id="IPR023267">
    <property type="entry name" value="RCMT"/>
</dbReference>
<dbReference type="GO" id="GO:0005762">
    <property type="term" value="C:mitochondrial large ribosomal subunit"/>
    <property type="evidence" value="ECO:0007669"/>
    <property type="project" value="TreeGrafter"/>
</dbReference>
<keyword evidence="3 14" id="KW-0489">Methyltransferase</keyword>
<keyword evidence="2" id="KW-0698">rRNA processing</keyword>
<comment type="catalytic activity">
    <reaction evidence="10">
        <text>a cytidine in rRNA + S-adenosyl-L-methionine = a 5-methylcytidine in rRNA + S-adenosyl-L-homocysteine + H(+)</text>
        <dbReference type="Rhea" id="RHEA:61484"/>
        <dbReference type="Rhea" id="RHEA-COMP:15836"/>
        <dbReference type="Rhea" id="RHEA-COMP:15837"/>
        <dbReference type="ChEBI" id="CHEBI:15378"/>
        <dbReference type="ChEBI" id="CHEBI:57856"/>
        <dbReference type="ChEBI" id="CHEBI:59789"/>
        <dbReference type="ChEBI" id="CHEBI:74483"/>
        <dbReference type="ChEBI" id="CHEBI:82748"/>
    </reaction>
</comment>
<comment type="subcellular location">
    <subcellularLocation>
        <location evidence="1">Mitochondrion</location>
    </subcellularLocation>
</comment>
<reference evidence="16" key="1">
    <citation type="journal article" date="2010" name="Science">
        <title>Plasticity of animal genome architecture unmasked by rapid evolution of a pelagic tunicate.</title>
        <authorList>
            <person name="Denoeud F."/>
            <person name="Henriet S."/>
            <person name="Mungpakdee S."/>
            <person name="Aury J.M."/>
            <person name="Da Silva C."/>
            <person name="Brinkmann H."/>
            <person name="Mikhaleva J."/>
            <person name="Olsen L.C."/>
            <person name="Jubin C."/>
            <person name="Canestro C."/>
            <person name="Bouquet J.M."/>
            <person name="Danks G."/>
            <person name="Poulain J."/>
            <person name="Campsteijn C."/>
            <person name="Adamski M."/>
            <person name="Cross I."/>
            <person name="Yadetie F."/>
            <person name="Muffato M."/>
            <person name="Louis A."/>
            <person name="Butcher S."/>
            <person name="Tsagkogeorga G."/>
            <person name="Konrad A."/>
            <person name="Singh S."/>
            <person name="Jensen M.F."/>
            <person name="Cong E.H."/>
            <person name="Eikeseth-Otteraa H."/>
            <person name="Noel B."/>
            <person name="Anthouard V."/>
            <person name="Porcel B.M."/>
            <person name="Kachouri-Lafond R."/>
            <person name="Nishino A."/>
            <person name="Ugolini M."/>
            <person name="Chourrout P."/>
            <person name="Nishida H."/>
            <person name="Aasland R."/>
            <person name="Huzurbazar S."/>
            <person name="Westhof E."/>
            <person name="Delsuc F."/>
            <person name="Lehrach H."/>
            <person name="Reinhardt R."/>
            <person name="Weissenbach J."/>
            <person name="Roy S.W."/>
            <person name="Artiguenave F."/>
            <person name="Postlethwait J.H."/>
            <person name="Manak J.R."/>
            <person name="Thompson E.M."/>
            <person name="Jaillon O."/>
            <person name="Du Pasquier L."/>
            <person name="Boudinot P."/>
            <person name="Liberles D.A."/>
            <person name="Volff J.N."/>
            <person name="Philippe H."/>
            <person name="Lenhard B."/>
            <person name="Roest Crollius H."/>
            <person name="Wincker P."/>
            <person name="Chourrout D."/>
        </authorList>
    </citation>
    <scope>NUCLEOTIDE SEQUENCE [LARGE SCALE GENOMIC DNA]</scope>
</reference>
<evidence type="ECO:0000256" key="11">
    <source>
        <dbReference type="ARBA" id="ARBA00049906"/>
    </source>
</evidence>
<evidence type="ECO:0000256" key="10">
    <source>
        <dbReference type="ARBA" id="ARBA00049302"/>
    </source>
</evidence>
<keyword evidence="7" id="KW-0809">Transit peptide</keyword>
<dbReference type="AlphaFoldDB" id="E4XFR9"/>
<dbReference type="GO" id="GO:0008173">
    <property type="term" value="F:RNA methyltransferase activity"/>
    <property type="evidence" value="ECO:0007669"/>
    <property type="project" value="InterPro"/>
</dbReference>
<comment type="catalytic activity">
    <reaction evidence="11">
        <text>a cytidine in mRNA + S-adenosyl-L-methionine = a 5-methylcytidine in mRNA + S-adenosyl-L-homocysteine + H(+)</text>
        <dbReference type="Rhea" id="RHEA:61464"/>
        <dbReference type="Rhea" id="RHEA-COMP:15145"/>
        <dbReference type="Rhea" id="RHEA-COMP:15826"/>
        <dbReference type="ChEBI" id="CHEBI:15378"/>
        <dbReference type="ChEBI" id="CHEBI:57856"/>
        <dbReference type="ChEBI" id="CHEBI:59789"/>
        <dbReference type="ChEBI" id="CHEBI:74483"/>
        <dbReference type="ChEBI" id="CHEBI:82748"/>
    </reaction>
</comment>
<dbReference type="InterPro" id="IPR029063">
    <property type="entry name" value="SAM-dependent_MTases_sf"/>
</dbReference>
<dbReference type="OrthoDB" id="8020218at2759"/>
<evidence type="ECO:0000256" key="5">
    <source>
        <dbReference type="ARBA" id="ARBA00022691"/>
    </source>
</evidence>
<dbReference type="PANTHER" id="PTHR22808">
    <property type="entry name" value="NCL1 YEAST -RELATED NOL1/NOP2/FMU SUN DOMAIN-CONTAINING"/>
    <property type="match status" value="1"/>
</dbReference>
<dbReference type="PROSITE" id="PS51686">
    <property type="entry name" value="SAM_MT_RSMB_NOP"/>
    <property type="match status" value="1"/>
</dbReference>
<proteinExistence type="inferred from homology"/>
<evidence type="ECO:0000256" key="2">
    <source>
        <dbReference type="ARBA" id="ARBA00022552"/>
    </source>
</evidence>
<evidence type="ECO:0000256" key="3">
    <source>
        <dbReference type="ARBA" id="ARBA00022603"/>
    </source>
</evidence>
<keyword evidence="8" id="KW-0496">Mitochondrion</keyword>
<gene>
    <name evidence="16" type="ORF">GSOID_T00010322001</name>
</gene>
<dbReference type="Pfam" id="PF01189">
    <property type="entry name" value="Methyltr_RsmB-F"/>
    <property type="match status" value="1"/>
</dbReference>
<dbReference type="Gene3D" id="3.40.50.150">
    <property type="entry name" value="Vaccinia Virus protein VP39"/>
    <property type="match status" value="1"/>
</dbReference>
<keyword evidence="6 14" id="KW-0694">RNA-binding</keyword>
<evidence type="ECO:0000256" key="13">
    <source>
        <dbReference type="ARBA" id="ARBA00050049"/>
    </source>
</evidence>
<comment type="similarity">
    <text evidence="14">Belongs to the class I-like SAM-binding methyltransferase superfamily. RsmB/NOP family.</text>
</comment>
<evidence type="ECO:0000256" key="9">
    <source>
        <dbReference type="ARBA" id="ARBA00042050"/>
    </source>
</evidence>
<evidence type="ECO:0000313" key="16">
    <source>
        <dbReference type="EMBL" id="CBY24458.1"/>
    </source>
</evidence>
<keyword evidence="5 14" id="KW-0949">S-adenosyl-L-methionine</keyword>
<dbReference type="Proteomes" id="UP000001307">
    <property type="component" value="Unassembled WGS sequence"/>
</dbReference>
<name>E4XFR9_OIKDI</name>
<dbReference type="PANTHER" id="PTHR22808:SF3">
    <property type="entry name" value="5-METHYLCYTOSINE RRNA METHYLTRANSFERASE NSUN4"/>
    <property type="match status" value="1"/>
</dbReference>
<dbReference type="InParanoid" id="E4XFR9"/>